<dbReference type="InterPro" id="IPR004875">
    <property type="entry name" value="DDE_SF_endonuclease_dom"/>
</dbReference>
<organism evidence="2 3">
    <name type="scientific">Zopfia rhizophila CBS 207.26</name>
    <dbReference type="NCBI Taxonomy" id="1314779"/>
    <lineage>
        <taxon>Eukaryota</taxon>
        <taxon>Fungi</taxon>
        <taxon>Dikarya</taxon>
        <taxon>Ascomycota</taxon>
        <taxon>Pezizomycotina</taxon>
        <taxon>Dothideomycetes</taxon>
        <taxon>Dothideomycetes incertae sedis</taxon>
        <taxon>Zopfiaceae</taxon>
        <taxon>Zopfia</taxon>
    </lineage>
</organism>
<evidence type="ECO:0000259" key="1">
    <source>
        <dbReference type="Pfam" id="PF03184"/>
    </source>
</evidence>
<evidence type="ECO:0000313" key="3">
    <source>
        <dbReference type="Proteomes" id="UP000800200"/>
    </source>
</evidence>
<dbReference type="AlphaFoldDB" id="A0A6A6EE62"/>
<keyword evidence="3" id="KW-1185">Reference proteome</keyword>
<name>A0A6A6EE62_9PEZI</name>
<dbReference type="Pfam" id="PF03184">
    <property type="entry name" value="DDE_1"/>
    <property type="match status" value="1"/>
</dbReference>
<feature type="domain" description="DDE-1" evidence="1">
    <location>
        <begin position="2"/>
        <end position="90"/>
    </location>
</feature>
<proteinExistence type="predicted"/>
<sequence>MDGHSSYCSAKFETFARNNGIIPLWLPSHSSHILQPLDVACFSVVKRLYREGVEQLARSGQHHVTIDDFLQIYAVARPQALSSSNVESAFQATGIVPYNPDEVLDKLGALRITTPDPVLPSSSTISVDNTPKTVKQVERQQIALKRRQHELDRLSTSPTISRMLKLAKTATTALQKVELMATELTKARATSAKIAKKRSIKVKYLTQRESLTIGEAIEASGALQERSEATQSGTGDATQKTSIMVVRHCSACGSPEHNKRTCPALKEAAENVIIIQN</sequence>
<gene>
    <name evidence="2" type="ORF">K469DRAFT_95460</name>
</gene>
<dbReference type="OrthoDB" id="2917041at2759"/>
<dbReference type="GO" id="GO:0003676">
    <property type="term" value="F:nucleic acid binding"/>
    <property type="evidence" value="ECO:0007669"/>
    <property type="project" value="InterPro"/>
</dbReference>
<evidence type="ECO:0000313" key="2">
    <source>
        <dbReference type="EMBL" id="KAF2188420.1"/>
    </source>
</evidence>
<dbReference type="EMBL" id="ML994624">
    <property type="protein sequence ID" value="KAF2188420.1"/>
    <property type="molecule type" value="Genomic_DNA"/>
</dbReference>
<dbReference type="Proteomes" id="UP000800200">
    <property type="component" value="Unassembled WGS sequence"/>
</dbReference>
<protein>
    <submittedName>
        <fullName evidence="2">DDE-domain-containing protein</fullName>
    </submittedName>
</protein>
<accession>A0A6A6EE62</accession>
<reference evidence="2" key="1">
    <citation type="journal article" date="2020" name="Stud. Mycol.">
        <title>101 Dothideomycetes genomes: a test case for predicting lifestyles and emergence of pathogens.</title>
        <authorList>
            <person name="Haridas S."/>
            <person name="Albert R."/>
            <person name="Binder M."/>
            <person name="Bloem J."/>
            <person name="Labutti K."/>
            <person name="Salamov A."/>
            <person name="Andreopoulos B."/>
            <person name="Baker S."/>
            <person name="Barry K."/>
            <person name="Bills G."/>
            <person name="Bluhm B."/>
            <person name="Cannon C."/>
            <person name="Castanera R."/>
            <person name="Culley D."/>
            <person name="Daum C."/>
            <person name="Ezra D."/>
            <person name="Gonzalez J."/>
            <person name="Henrissat B."/>
            <person name="Kuo A."/>
            <person name="Liang C."/>
            <person name="Lipzen A."/>
            <person name="Lutzoni F."/>
            <person name="Magnuson J."/>
            <person name="Mondo S."/>
            <person name="Nolan M."/>
            <person name="Ohm R."/>
            <person name="Pangilinan J."/>
            <person name="Park H.-J."/>
            <person name="Ramirez L."/>
            <person name="Alfaro M."/>
            <person name="Sun H."/>
            <person name="Tritt A."/>
            <person name="Yoshinaga Y."/>
            <person name="Zwiers L.-H."/>
            <person name="Turgeon B."/>
            <person name="Goodwin S."/>
            <person name="Spatafora J."/>
            <person name="Crous P."/>
            <person name="Grigoriev I."/>
        </authorList>
    </citation>
    <scope>NUCLEOTIDE SEQUENCE</scope>
    <source>
        <strain evidence="2">CBS 207.26</strain>
    </source>
</reference>